<feature type="region of interest" description="Disordered" evidence="2">
    <location>
        <begin position="280"/>
        <end position="342"/>
    </location>
</feature>
<dbReference type="EMBL" id="JAJGCB010000002">
    <property type="protein sequence ID" value="KAJ8994326.1"/>
    <property type="molecule type" value="Genomic_DNA"/>
</dbReference>
<feature type="compositionally biased region" description="Gly residues" evidence="2">
    <location>
        <begin position="829"/>
        <end position="841"/>
    </location>
</feature>
<feature type="compositionally biased region" description="Polar residues" evidence="2">
    <location>
        <begin position="208"/>
        <end position="221"/>
    </location>
</feature>
<feature type="region of interest" description="Disordered" evidence="2">
    <location>
        <begin position="770"/>
        <end position="798"/>
    </location>
</feature>
<dbReference type="AlphaFoldDB" id="A0AAN6EZ10"/>
<gene>
    <name evidence="3" type="ORF">HRR80_001048</name>
</gene>
<dbReference type="Proteomes" id="UP001161757">
    <property type="component" value="Unassembled WGS sequence"/>
</dbReference>
<feature type="region of interest" description="Disordered" evidence="2">
    <location>
        <begin position="623"/>
        <end position="691"/>
    </location>
</feature>
<feature type="compositionally biased region" description="Gly residues" evidence="2">
    <location>
        <begin position="298"/>
        <end position="313"/>
    </location>
</feature>
<feature type="compositionally biased region" description="Pro residues" evidence="2">
    <location>
        <begin position="652"/>
        <end position="681"/>
    </location>
</feature>
<feature type="coiled-coil region" evidence="1">
    <location>
        <begin position="399"/>
        <end position="438"/>
    </location>
</feature>
<feature type="compositionally biased region" description="Low complexity" evidence="2">
    <location>
        <begin position="187"/>
        <end position="201"/>
    </location>
</feature>
<evidence type="ECO:0000256" key="2">
    <source>
        <dbReference type="SAM" id="MobiDB-lite"/>
    </source>
</evidence>
<name>A0AAN6EZ10_EXODE</name>
<reference evidence="3" key="1">
    <citation type="submission" date="2023-01" db="EMBL/GenBank/DDBJ databases">
        <title>Exophiala dermititidis isolated from Cystic Fibrosis Patient.</title>
        <authorList>
            <person name="Kurbessoian T."/>
            <person name="Crocker A."/>
            <person name="Murante D."/>
            <person name="Hogan D.A."/>
            <person name="Stajich J.E."/>
        </authorList>
    </citation>
    <scope>NUCLEOTIDE SEQUENCE</scope>
    <source>
        <strain evidence="3">Ex8</strain>
    </source>
</reference>
<feature type="region of interest" description="Disordered" evidence="2">
    <location>
        <begin position="703"/>
        <end position="746"/>
    </location>
</feature>
<feature type="region of interest" description="Disordered" evidence="2">
    <location>
        <begin position="820"/>
        <end position="857"/>
    </location>
</feature>
<feature type="compositionally biased region" description="Polar residues" evidence="2">
    <location>
        <begin position="721"/>
        <end position="741"/>
    </location>
</feature>
<organism evidence="3 4">
    <name type="scientific">Exophiala dermatitidis</name>
    <name type="common">Black yeast-like fungus</name>
    <name type="synonym">Wangiella dermatitidis</name>
    <dbReference type="NCBI Taxonomy" id="5970"/>
    <lineage>
        <taxon>Eukaryota</taxon>
        <taxon>Fungi</taxon>
        <taxon>Dikarya</taxon>
        <taxon>Ascomycota</taxon>
        <taxon>Pezizomycotina</taxon>
        <taxon>Eurotiomycetes</taxon>
        <taxon>Chaetothyriomycetidae</taxon>
        <taxon>Chaetothyriales</taxon>
        <taxon>Herpotrichiellaceae</taxon>
        <taxon>Exophiala</taxon>
    </lineage>
</organism>
<protein>
    <submittedName>
        <fullName evidence="3">Uncharacterized protein</fullName>
    </submittedName>
</protein>
<feature type="coiled-coil region" evidence="1">
    <location>
        <begin position="535"/>
        <end position="570"/>
    </location>
</feature>
<proteinExistence type="predicted"/>
<evidence type="ECO:0000313" key="3">
    <source>
        <dbReference type="EMBL" id="KAJ8994326.1"/>
    </source>
</evidence>
<evidence type="ECO:0000256" key="1">
    <source>
        <dbReference type="SAM" id="Coils"/>
    </source>
</evidence>
<sequence>MDIHGASQPPGFTAINNASLSYCSPSKGLLSAPTTTNSCDKCFHLFPSFPTKHSQTWIPRRSAPLWLQYLSQLLSCPETLSSSPRSSPSSACARLHVHCSSRLADCKKRPSCPWISKPSNQKLSRQASRAFTRAVPPRTCSSIRYTRQPRIHKIMARKVKAPSQAPAAHHMTTRSTASRNSLATETSLSSDSSPLSSVPSSSPSPPSRQTGGQKRTASEVSSDGLEEGVAAKRQCQKPDSELFEEIDEATHLEWKDRNYWPEYDPDNPIYYTSAGIRYRPGATGGTPESRSPSKKSTRGGGRGRGGGHANRGGRAGRGRGKGARGGESPEPPNRRRPLTQDDRVEISMLKARQQELKRFFKVVGAQQIDILDQLAVGDLSRIARKAKTHKGVPEYDMIKEALEEQMQEMQATIKARYRVQLEHEEARMRQEREVIENQFKTHVAEARKEHLAGAEGDIILFERAYRADHDDTHTESGSEMDYFPHYHELPEPNRQPRGYVSSKIMDEKPFKQSFTTFDEKARQQVLTEDVIEPLLKEMERRNNDWREEQARKKSQNMEALSAEAEKELANIRGYLIPRPFNMNDANSYALSALADVSEWMAQQYPDKAYIYMPLAPGETFPREALDFSPLPGQLPPLAPAPARRVSTGPAPTQYPYPPVSTLPPPPPPPPTSAVMPPPTLHPAPAALTPTTGPIDRTLPRIMSSGPGQPIAPAPPKHVSTPRPTAGSSNSSFSNIRYNTRSGPPPAPAPVLPAVTTTVSNGPQPQQYIFQPPQQPFQHHPAPGPASTPQYAPSGAGHGVPVGQQSKIPMTFVNQTIASRNAAAATSGSPGHGNGNGNGNGNANGHVKGGQRMLLPKV</sequence>
<comment type="caution">
    <text evidence="3">The sequence shown here is derived from an EMBL/GenBank/DDBJ whole genome shotgun (WGS) entry which is preliminary data.</text>
</comment>
<evidence type="ECO:0000313" key="4">
    <source>
        <dbReference type="Proteomes" id="UP001161757"/>
    </source>
</evidence>
<feature type="compositionally biased region" description="Low complexity" evidence="2">
    <location>
        <begin position="770"/>
        <end position="780"/>
    </location>
</feature>
<feature type="compositionally biased region" description="Low complexity" evidence="2">
    <location>
        <begin position="682"/>
        <end position="691"/>
    </location>
</feature>
<feature type="compositionally biased region" description="Polar residues" evidence="2">
    <location>
        <begin position="173"/>
        <end position="186"/>
    </location>
</feature>
<keyword evidence="1" id="KW-0175">Coiled coil</keyword>
<accession>A0AAN6EZ10</accession>
<feature type="region of interest" description="Disordered" evidence="2">
    <location>
        <begin position="158"/>
        <end position="240"/>
    </location>
</feature>